<dbReference type="InterPro" id="IPR045864">
    <property type="entry name" value="aa-tRNA-synth_II/BPL/LPL"/>
</dbReference>
<dbReference type="SUPFAM" id="SSF55681">
    <property type="entry name" value="Class II aaRS and biotin synthetases"/>
    <property type="match status" value="1"/>
</dbReference>
<gene>
    <name evidence="2" type="ORF">LQV63_14755</name>
</gene>
<dbReference type="InterPro" id="IPR004143">
    <property type="entry name" value="BPL_LPL_catalytic"/>
</dbReference>
<dbReference type="InterPro" id="IPR050664">
    <property type="entry name" value="Octanoyltrans_LipM/LipL"/>
</dbReference>
<keyword evidence="3" id="KW-1185">Reference proteome</keyword>
<dbReference type="GO" id="GO:0016874">
    <property type="term" value="F:ligase activity"/>
    <property type="evidence" value="ECO:0007669"/>
    <property type="project" value="UniProtKB-KW"/>
</dbReference>
<protein>
    <submittedName>
        <fullName evidence="2">Lipoate--protein ligase family protein</fullName>
    </submittedName>
</protein>
<comment type="caution">
    <text evidence="2">The sequence shown here is derived from an EMBL/GenBank/DDBJ whole genome shotgun (WGS) entry which is preliminary data.</text>
</comment>
<dbReference type="Pfam" id="PF21948">
    <property type="entry name" value="LplA-B_cat"/>
    <property type="match status" value="1"/>
</dbReference>
<reference evidence="2 3" key="1">
    <citation type="submission" date="2021-11" db="EMBL/GenBank/DDBJ databases">
        <title>Draft genome sequence of Paenibacillus profundus YoMME, a new Gram-positive bacteria with exoelectrogenic properties.</title>
        <authorList>
            <person name="Hubenova Y."/>
            <person name="Hubenova E."/>
            <person name="Manasiev Y."/>
            <person name="Peykov S."/>
            <person name="Mitov M."/>
        </authorList>
    </citation>
    <scope>NUCLEOTIDE SEQUENCE [LARGE SCALE GENOMIC DNA]</scope>
    <source>
        <strain evidence="2 3">YoMME</strain>
    </source>
</reference>
<organism evidence="2 3">
    <name type="scientific">Paenibacillus profundus</name>
    <dbReference type="NCBI Taxonomy" id="1173085"/>
    <lineage>
        <taxon>Bacteria</taxon>
        <taxon>Bacillati</taxon>
        <taxon>Bacillota</taxon>
        <taxon>Bacilli</taxon>
        <taxon>Bacillales</taxon>
        <taxon>Paenibacillaceae</taxon>
        <taxon>Paenibacillus</taxon>
    </lineage>
</organism>
<evidence type="ECO:0000313" key="2">
    <source>
        <dbReference type="EMBL" id="MCE5170573.1"/>
    </source>
</evidence>
<accession>A0ABS8YJD1</accession>
<keyword evidence="2" id="KW-0436">Ligase</keyword>
<sequence length="297" mass="32696">MMDEMNRLTDNGIENIEQDGDVIDGLDNLLLLDRTNDLAEEDALYPFALDELLCRHVGMGGAPLCHLWRHPRAFVMGQRDSRLPGAGEAQRWLHSLGYSTGVRNTGGAAVPLDLGVVNISLILPKHERGDKHFHSDFERMYHLIQLALRETGCRVDKGEVEGAYCPGDFDLSIGGRKFCGIAQRRQAHAYIVQAFVIAAGSGRESTQLVRAFYERAAAGAERLDHPVVTEESTASLEESAGLGSGAAEVFTEAVKRVIRARQTAQGLTEAAAKLWLPEPDQVQETMELFQRRYGIAP</sequence>
<evidence type="ECO:0000313" key="3">
    <source>
        <dbReference type="Proteomes" id="UP001199916"/>
    </source>
</evidence>
<name>A0ABS8YJD1_9BACL</name>
<feature type="domain" description="BPL/LPL catalytic" evidence="1">
    <location>
        <begin position="59"/>
        <end position="244"/>
    </location>
</feature>
<dbReference type="EMBL" id="JAJNBZ010000011">
    <property type="protein sequence ID" value="MCE5170573.1"/>
    <property type="molecule type" value="Genomic_DNA"/>
</dbReference>
<evidence type="ECO:0000259" key="1">
    <source>
        <dbReference type="PROSITE" id="PS51733"/>
    </source>
</evidence>
<dbReference type="Gene3D" id="3.30.930.10">
    <property type="entry name" value="Bira Bifunctional Protein, Domain 2"/>
    <property type="match status" value="1"/>
</dbReference>
<dbReference type="PANTHER" id="PTHR43679:SF2">
    <property type="entry name" value="OCTANOYL-[GCVH]:PROTEIN N-OCTANOYLTRANSFERASE"/>
    <property type="match status" value="1"/>
</dbReference>
<dbReference type="Proteomes" id="UP001199916">
    <property type="component" value="Unassembled WGS sequence"/>
</dbReference>
<dbReference type="PANTHER" id="PTHR43679">
    <property type="entry name" value="OCTANOYLTRANSFERASE LIPM-RELATED"/>
    <property type="match status" value="1"/>
</dbReference>
<dbReference type="PROSITE" id="PS51733">
    <property type="entry name" value="BPL_LPL_CATALYTIC"/>
    <property type="match status" value="1"/>
</dbReference>
<proteinExistence type="predicted"/>